<reference evidence="2" key="1">
    <citation type="journal article" date="2016" name="Insect Biochem. Mol. Biol.">
        <title>Multifaceted biological insights from a draft genome sequence of the tobacco hornworm moth, Manduca sexta.</title>
        <authorList>
            <person name="Kanost M.R."/>
            <person name="Arrese E.L."/>
            <person name="Cao X."/>
            <person name="Chen Y.R."/>
            <person name="Chellapilla S."/>
            <person name="Goldsmith M.R."/>
            <person name="Grosse-Wilde E."/>
            <person name="Heckel D.G."/>
            <person name="Herndon N."/>
            <person name="Jiang H."/>
            <person name="Papanicolaou A."/>
            <person name="Qu J."/>
            <person name="Soulages J.L."/>
            <person name="Vogel H."/>
            <person name="Walters J."/>
            <person name="Waterhouse R.M."/>
            <person name="Ahn S.J."/>
            <person name="Almeida F.C."/>
            <person name="An C."/>
            <person name="Aqrawi P."/>
            <person name="Bretschneider A."/>
            <person name="Bryant W.B."/>
            <person name="Bucks S."/>
            <person name="Chao H."/>
            <person name="Chevignon G."/>
            <person name="Christen J.M."/>
            <person name="Clarke D.F."/>
            <person name="Dittmer N.T."/>
            <person name="Ferguson L.C.F."/>
            <person name="Garavelou S."/>
            <person name="Gordon K.H.J."/>
            <person name="Gunaratna R.T."/>
            <person name="Han Y."/>
            <person name="Hauser F."/>
            <person name="He Y."/>
            <person name="Heidel-Fischer H."/>
            <person name="Hirsh A."/>
            <person name="Hu Y."/>
            <person name="Jiang H."/>
            <person name="Kalra D."/>
            <person name="Klinner C."/>
            <person name="Konig C."/>
            <person name="Kovar C."/>
            <person name="Kroll A.R."/>
            <person name="Kuwar S.S."/>
            <person name="Lee S.L."/>
            <person name="Lehman R."/>
            <person name="Li K."/>
            <person name="Li Z."/>
            <person name="Liang H."/>
            <person name="Lovelace S."/>
            <person name="Lu Z."/>
            <person name="Mansfield J.H."/>
            <person name="McCulloch K.J."/>
            <person name="Mathew T."/>
            <person name="Morton B."/>
            <person name="Muzny D.M."/>
            <person name="Neunemann D."/>
            <person name="Ongeri F."/>
            <person name="Pauchet Y."/>
            <person name="Pu L.L."/>
            <person name="Pyrousis I."/>
            <person name="Rao X.J."/>
            <person name="Redding A."/>
            <person name="Roesel C."/>
            <person name="Sanchez-Gracia A."/>
            <person name="Schaack S."/>
            <person name="Shukla A."/>
            <person name="Tetreau G."/>
            <person name="Wang Y."/>
            <person name="Xiong G.H."/>
            <person name="Traut W."/>
            <person name="Walsh T.K."/>
            <person name="Worley K.C."/>
            <person name="Wu D."/>
            <person name="Wu W."/>
            <person name="Wu Y.Q."/>
            <person name="Zhang X."/>
            <person name="Zou Z."/>
            <person name="Zucker H."/>
            <person name="Briscoe A.D."/>
            <person name="Burmester T."/>
            <person name="Clem R.J."/>
            <person name="Feyereisen R."/>
            <person name="Grimmelikhuijzen C.J.P."/>
            <person name="Hamodrakas S.J."/>
            <person name="Hansson B.S."/>
            <person name="Huguet E."/>
            <person name="Jermiin L.S."/>
            <person name="Lan Q."/>
            <person name="Lehman H.K."/>
            <person name="Lorenzen M."/>
            <person name="Merzendorfer H."/>
            <person name="Michalopoulos I."/>
            <person name="Morton D.B."/>
            <person name="Muthukrishnan S."/>
            <person name="Oakeshott J.G."/>
            <person name="Palmer W."/>
            <person name="Park Y."/>
            <person name="Passarelli A.L."/>
            <person name="Rozas J."/>
            <person name="Schwartz L.M."/>
            <person name="Smith W."/>
            <person name="Southgate A."/>
            <person name="Vilcinskas A."/>
            <person name="Vogt R."/>
            <person name="Wang P."/>
            <person name="Werren J."/>
            <person name="Yu X.Q."/>
            <person name="Zhou J.J."/>
            <person name="Brown S.J."/>
            <person name="Scherer S.E."/>
            <person name="Richards S."/>
            <person name="Blissard G.W."/>
        </authorList>
    </citation>
    <scope>NUCLEOTIDE SEQUENCE</scope>
</reference>
<keyword evidence="3" id="KW-1185">Reference proteome</keyword>
<sequence>MEPSPLVCTTAIVSDKVTEDISPTVAKEEPVLTEKSSENPSPTEATSVSSAAKEPSPEVVDEHPSSTSSALQEPLTTISVSVITVEDSVSTAVPLKTTPEESTTTENSAASPTEKVDFQ</sequence>
<proteinExistence type="predicted"/>
<accession>A0A921ZSB3</accession>
<organism evidence="2 3">
    <name type="scientific">Manduca sexta</name>
    <name type="common">Tobacco hawkmoth</name>
    <name type="synonym">Tobacco hornworm</name>
    <dbReference type="NCBI Taxonomy" id="7130"/>
    <lineage>
        <taxon>Eukaryota</taxon>
        <taxon>Metazoa</taxon>
        <taxon>Ecdysozoa</taxon>
        <taxon>Arthropoda</taxon>
        <taxon>Hexapoda</taxon>
        <taxon>Insecta</taxon>
        <taxon>Pterygota</taxon>
        <taxon>Neoptera</taxon>
        <taxon>Endopterygota</taxon>
        <taxon>Lepidoptera</taxon>
        <taxon>Glossata</taxon>
        <taxon>Ditrysia</taxon>
        <taxon>Bombycoidea</taxon>
        <taxon>Sphingidae</taxon>
        <taxon>Sphinginae</taxon>
        <taxon>Sphingini</taxon>
        <taxon>Manduca</taxon>
    </lineage>
</organism>
<dbReference type="EMBL" id="JH668865">
    <property type="protein sequence ID" value="KAG6462581.1"/>
    <property type="molecule type" value="Genomic_DNA"/>
</dbReference>
<evidence type="ECO:0000313" key="2">
    <source>
        <dbReference type="EMBL" id="KAG6462581.1"/>
    </source>
</evidence>
<evidence type="ECO:0000313" key="3">
    <source>
        <dbReference type="Proteomes" id="UP000791440"/>
    </source>
</evidence>
<feature type="region of interest" description="Disordered" evidence="1">
    <location>
        <begin position="86"/>
        <end position="119"/>
    </location>
</feature>
<feature type="compositionally biased region" description="Basic and acidic residues" evidence="1">
    <location>
        <begin position="26"/>
        <end position="37"/>
    </location>
</feature>
<reference evidence="2" key="2">
    <citation type="submission" date="2020-12" db="EMBL/GenBank/DDBJ databases">
        <authorList>
            <person name="Kanost M."/>
        </authorList>
    </citation>
    <scope>NUCLEOTIDE SEQUENCE</scope>
</reference>
<evidence type="ECO:0000256" key="1">
    <source>
        <dbReference type="SAM" id="MobiDB-lite"/>
    </source>
</evidence>
<name>A0A921ZSB3_MANSE</name>
<protein>
    <submittedName>
        <fullName evidence="2">Uncharacterized protein</fullName>
    </submittedName>
</protein>
<dbReference type="Proteomes" id="UP000791440">
    <property type="component" value="Unassembled WGS sequence"/>
</dbReference>
<comment type="caution">
    <text evidence="2">The sequence shown here is derived from an EMBL/GenBank/DDBJ whole genome shotgun (WGS) entry which is preliminary data.</text>
</comment>
<feature type="region of interest" description="Disordered" evidence="1">
    <location>
        <begin position="18"/>
        <end position="74"/>
    </location>
</feature>
<gene>
    <name evidence="2" type="ORF">O3G_MSEX013350</name>
</gene>
<feature type="compositionally biased region" description="Polar residues" evidence="1">
    <location>
        <begin position="65"/>
        <end position="74"/>
    </location>
</feature>
<feature type="compositionally biased region" description="Low complexity" evidence="1">
    <location>
        <begin position="100"/>
        <end position="113"/>
    </location>
</feature>
<dbReference type="AlphaFoldDB" id="A0A921ZSB3"/>
<feature type="compositionally biased region" description="Polar residues" evidence="1">
    <location>
        <begin position="38"/>
        <end position="50"/>
    </location>
</feature>